<protein>
    <submittedName>
        <fullName evidence="3">WecB/TagA/CpsF family glycosyltransferase</fullName>
    </submittedName>
</protein>
<evidence type="ECO:0000256" key="1">
    <source>
        <dbReference type="ARBA" id="ARBA00022676"/>
    </source>
</evidence>
<sequence length="225" mass="26067">MLKKLDILGLELDNYTVREAMFNVETYLNNDVMNTVETISMRMIEQAGGDEVMHNCLQELDLAVIGEKEILTAAGAASTQRIRETVENEFFLEFMKRLIRNKKTVYLLGQTADAVERLYSFLQDEYEKVKIVGQYAMETCIGDLDAVVNAINMETPDVIFSVLPSPYQEHFLEDNRGKLSARVWYGLGEHYAADEKGHSPLRWMRRNIRRKKLTNRLNEYNNNEK</sequence>
<dbReference type="Proteomes" id="UP000621540">
    <property type="component" value="Unassembled WGS sequence"/>
</dbReference>
<keyword evidence="1" id="KW-0328">Glycosyltransferase</keyword>
<name>A0ABR7I7E3_9FIRM</name>
<dbReference type="RefSeq" id="WP_186981534.1">
    <property type="nucleotide sequence ID" value="NZ_JACOQH010000001.1"/>
</dbReference>
<dbReference type="PANTHER" id="PTHR34136:SF1">
    <property type="entry name" value="UDP-N-ACETYL-D-MANNOSAMINURONIC ACID TRANSFERASE"/>
    <property type="match status" value="1"/>
</dbReference>
<organism evidence="3 4">
    <name type="scientific">Roseburia yibonii</name>
    <dbReference type="NCBI Taxonomy" id="2763063"/>
    <lineage>
        <taxon>Bacteria</taxon>
        <taxon>Bacillati</taxon>
        <taxon>Bacillota</taxon>
        <taxon>Clostridia</taxon>
        <taxon>Lachnospirales</taxon>
        <taxon>Lachnospiraceae</taxon>
        <taxon>Roseburia</taxon>
    </lineage>
</organism>
<dbReference type="Pfam" id="PF03808">
    <property type="entry name" value="Glyco_tran_WecG"/>
    <property type="match status" value="1"/>
</dbReference>
<evidence type="ECO:0000256" key="2">
    <source>
        <dbReference type="ARBA" id="ARBA00022679"/>
    </source>
</evidence>
<dbReference type="InterPro" id="IPR004629">
    <property type="entry name" value="WecG_TagA_CpsF"/>
</dbReference>
<proteinExistence type="predicted"/>
<dbReference type="PANTHER" id="PTHR34136">
    <property type="match status" value="1"/>
</dbReference>
<accession>A0ABR7I7E3</accession>
<gene>
    <name evidence="3" type="ORF">H8Z76_02300</name>
</gene>
<keyword evidence="4" id="KW-1185">Reference proteome</keyword>
<comment type="caution">
    <text evidence="3">The sequence shown here is derived from an EMBL/GenBank/DDBJ whole genome shotgun (WGS) entry which is preliminary data.</text>
</comment>
<evidence type="ECO:0000313" key="4">
    <source>
        <dbReference type="Proteomes" id="UP000621540"/>
    </source>
</evidence>
<dbReference type="EMBL" id="JACOQH010000001">
    <property type="protein sequence ID" value="MBC5752866.1"/>
    <property type="molecule type" value="Genomic_DNA"/>
</dbReference>
<reference evidence="3 4" key="1">
    <citation type="submission" date="2020-08" db="EMBL/GenBank/DDBJ databases">
        <title>Genome public.</title>
        <authorList>
            <person name="Liu C."/>
            <person name="Sun Q."/>
        </authorList>
    </citation>
    <scope>NUCLEOTIDE SEQUENCE [LARGE SCALE GENOMIC DNA]</scope>
    <source>
        <strain evidence="3 4">BX0805</strain>
    </source>
</reference>
<keyword evidence="2" id="KW-0808">Transferase</keyword>
<evidence type="ECO:0000313" key="3">
    <source>
        <dbReference type="EMBL" id="MBC5752866.1"/>
    </source>
</evidence>